<keyword evidence="2" id="KW-1185">Reference proteome</keyword>
<accession>A0A7R9BDM3</accession>
<dbReference type="Proteomes" id="UP000678499">
    <property type="component" value="Unassembled WGS sequence"/>
</dbReference>
<dbReference type="EMBL" id="OA882152">
    <property type="protein sequence ID" value="CAD7273297.1"/>
    <property type="molecule type" value="Genomic_DNA"/>
</dbReference>
<name>A0A7R9BDM3_9CRUS</name>
<dbReference type="AlphaFoldDB" id="A0A7R9BDM3"/>
<evidence type="ECO:0000313" key="1">
    <source>
        <dbReference type="EMBL" id="CAD7273297.1"/>
    </source>
</evidence>
<dbReference type="EMBL" id="CAJPEX010000115">
    <property type="protein sequence ID" value="CAG0913449.1"/>
    <property type="molecule type" value="Genomic_DNA"/>
</dbReference>
<dbReference type="OrthoDB" id="9933679at2759"/>
<dbReference type="SUPFAM" id="SSF48670">
    <property type="entry name" value="Transducin (heterotrimeric G protein), gamma chain"/>
    <property type="match status" value="1"/>
</dbReference>
<proteinExistence type="predicted"/>
<dbReference type="Gene3D" id="4.10.260.10">
    <property type="entry name" value="Transducin (heterotrimeric G protein), gamma chain"/>
    <property type="match status" value="1"/>
</dbReference>
<protein>
    <submittedName>
        <fullName evidence="1">Uncharacterized protein</fullName>
    </submittedName>
</protein>
<evidence type="ECO:0000313" key="2">
    <source>
        <dbReference type="Proteomes" id="UP000678499"/>
    </source>
</evidence>
<sequence>MTDKDALKMQIENLKQQVGIERVPLSKSIAAHKFITHQILPYMRVFRKNKTSHATNYSTE</sequence>
<gene>
    <name evidence="1" type="ORF">NMOB1V02_LOCUS1190</name>
</gene>
<dbReference type="InterPro" id="IPR036284">
    <property type="entry name" value="GGL_sf"/>
</dbReference>
<dbReference type="GO" id="GO:0007186">
    <property type="term" value="P:G protein-coupled receptor signaling pathway"/>
    <property type="evidence" value="ECO:0007669"/>
    <property type="project" value="InterPro"/>
</dbReference>
<organism evidence="1">
    <name type="scientific">Notodromas monacha</name>
    <dbReference type="NCBI Taxonomy" id="399045"/>
    <lineage>
        <taxon>Eukaryota</taxon>
        <taxon>Metazoa</taxon>
        <taxon>Ecdysozoa</taxon>
        <taxon>Arthropoda</taxon>
        <taxon>Crustacea</taxon>
        <taxon>Oligostraca</taxon>
        <taxon>Ostracoda</taxon>
        <taxon>Podocopa</taxon>
        <taxon>Podocopida</taxon>
        <taxon>Cypridocopina</taxon>
        <taxon>Cypridoidea</taxon>
        <taxon>Cyprididae</taxon>
        <taxon>Notodromas</taxon>
    </lineage>
</organism>
<reference evidence="1" key="1">
    <citation type="submission" date="2020-11" db="EMBL/GenBank/DDBJ databases">
        <authorList>
            <person name="Tran Van P."/>
        </authorList>
    </citation>
    <scope>NUCLEOTIDE SEQUENCE</scope>
</reference>